<accession>A0A0B2QJ87</accession>
<organism evidence="1">
    <name type="scientific">Glycine soja</name>
    <name type="common">Wild soybean</name>
    <dbReference type="NCBI Taxonomy" id="3848"/>
    <lineage>
        <taxon>Eukaryota</taxon>
        <taxon>Viridiplantae</taxon>
        <taxon>Streptophyta</taxon>
        <taxon>Embryophyta</taxon>
        <taxon>Tracheophyta</taxon>
        <taxon>Spermatophyta</taxon>
        <taxon>Magnoliopsida</taxon>
        <taxon>eudicotyledons</taxon>
        <taxon>Gunneridae</taxon>
        <taxon>Pentapetalae</taxon>
        <taxon>rosids</taxon>
        <taxon>fabids</taxon>
        <taxon>Fabales</taxon>
        <taxon>Fabaceae</taxon>
        <taxon>Papilionoideae</taxon>
        <taxon>50 kb inversion clade</taxon>
        <taxon>NPAAA clade</taxon>
        <taxon>indigoferoid/millettioid clade</taxon>
        <taxon>Phaseoleae</taxon>
        <taxon>Glycine</taxon>
        <taxon>Glycine subgen. Soja</taxon>
    </lineage>
</organism>
<keyword evidence="1" id="KW-0378">Hydrolase</keyword>
<evidence type="ECO:0000313" key="1">
    <source>
        <dbReference type="EMBL" id="KHN21425.1"/>
    </source>
</evidence>
<dbReference type="EMBL" id="KN657862">
    <property type="protein sequence ID" value="KHN21425.1"/>
    <property type="molecule type" value="Genomic_DNA"/>
</dbReference>
<dbReference type="Pfam" id="PF14223">
    <property type="entry name" value="Retrotran_gag_2"/>
    <property type="match status" value="1"/>
</dbReference>
<gene>
    <name evidence="1" type="ORF">glysoja_037476</name>
</gene>
<proteinExistence type="predicted"/>
<dbReference type="AlphaFoldDB" id="A0A0B2QJ87"/>
<feature type="non-terminal residue" evidence="1">
    <location>
        <position position="1"/>
    </location>
</feature>
<name>A0A0B2QJ87_GLYSO</name>
<dbReference type="EC" id="3.1.13.-" evidence="1"/>
<sequence>LMDKAHTAIILSLRDEVLRQVLKEKTTSGIWLKLEGLYMTKSLVNRLYLKQALYSRCKKVELNIDDEDQALLLLCALPKSFSHFKEALLYGRESLSLVEVQSAFNSKELNERNEQKASVSGEGLIV</sequence>
<dbReference type="Proteomes" id="UP000053555">
    <property type="component" value="Unassembled WGS sequence"/>
</dbReference>
<dbReference type="GO" id="GO:0016787">
    <property type="term" value="F:hydrolase activity"/>
    <property type="evidence" value="ECO:0007669"/>
    <property type="project" value="UniProtKB-KW"/>
</dbReference>
<protein>
    <submittedName>
        <fullName evidence="1">Retrovirus-related Pol polyprotein from transposon TNT 1-94</fullName>
        <ecNumber evidence="1">3.1.13.-</ecNumber>
    </submittedName>
</protein>
<reference evidence="1" key="1">
    <citation type="submission" date="2014-07" db="EMBL/GenBank/DDBJ databases">
        <title>Identification of a novel salt tolerance gene in wild soybean by whole-genome sequencing.</title>
        <authorList>
            <person name="Lam H.-M."/>
            <person name="Qi X."/>
            <person name="Li M.-W."/>
            <person name="Liu X."/>
            <person name="Xie M."/>
            <person name="Ni M."/>
            <person name="Xu X."/>
        </authorList>
    </citation>
    <scope>NUCLEOTIDE SEQUENCE [LARGE SCALE GENOMIC DNA]</scope>
    <source>
        <tissue evidence="1">Root</tissue>
    </source>
</reference>